<gene>
    <name evidence="3" type="primary">LOC120266633</name>
</gene>
<dbReference type="InterPro" id="IPR006873">
    <property type="entry name" value="DUF620"/>
</dbReference>
<dbReference type="Proteomes" id="UP001515500">
    <property type="component" value="Chromosome 8"/>
</dbReference>
<evidence type="ECO:0000313" key="3">
    <source>
        <dbReference type="RefSeq" id="XP_039130210.1"/>
    </source>
</evidence>
<reference evidence="3" key="1">
    <citation type="submission" date="2025-08" db="UniProtKB">
        <authorList>
            <consortium name="RefSeq"/>
        </authorList>
    </citation>
    <scope>IDENTIFICATION</scope>
</reference>
<organism evidence="2 3">
    <name type="scientific">Dioscorea cayennensis subsp. rotundata</name>
    <name type="common">White Guinea yam</name>
    <name type="synonym">Dioscorea rotundata</name>
    <dbReference type="NCBI Taxonomy" id="55577"/>
    <lineage>
        <taxon>Eukaryota</taxon>
        <taxon>Viridiplantae</taxon>
        <taxon>Streptophyta</taxon>
        <taxon>Embryophyta</taxon>
        <taxon>Tracheophyta</taxon>
        <taxon>Spermatophyta</taxon>
        <taxon>Magnoliopsida</taxon>
        <taxon>Liliopsida</taxon>
        <taxon>Dioscoreales</taxon>
        <taxon>Dioscoreaceae</taxon>
        <taxon>Dioscorea</taxon>
    </lineage>
</organism>
<evidence type="ECO:0000313" key="2">
    <source>
        <dbReference type="Proteomes" id="UP001515500"/>
    </source>
</evidence>
<dbReference type="PANTHER" id="PTHR31300:SF34">
    <property type="entry name" value="PLANT_T8K14-16 PROTEIN"/>
    <property type="match status" value="1"/>
</dbReference>
<name>A0AB40BRX8_DIOCR</name>
<proteinExistence type="predicted"/>
<dbReference type="RefSeq" id="XP_039130210.1">
    <property type="nucleotide sequence ID" value="XM_039274276.1"/>
</dbReference>
<evidence type="ECO:0000256" key="1">
    <source>
        <dbReference type="SAM" id="MobiDB-lite"/>
    </source>
</evidence>
<feature type="compositionally biased region" description="Basic residues" evidence="1">
    <location>
        <begin position="1"/>
        <end position="11"/>
    </location>
</feature>
<dbReference type="AlphaFoldDB" id="A0AB40BRX8"/>
<keyword evidence="2" id="KW-1185">Reference proteome</keyword>
<accession>A0AB40BRX8</accession>
<dbReference type="PANTHER" id="PTHR31300">
    <property type="entry name" value="LIPASE"/>
    <property type="match status" value="1"/>
</dbReference>
<dbReference type="Pfam" id="PF04788">
    <property type="entry name" value="DUF620"/>
    <property type="match status" value="1"/>
</dbReference>
<feature type="region of interest" description="Disordered" evidence="1">
    <location>
        <begin position="1"/>
        <end position="41"/>
    </location>
</feature>
<dbReference type="GeneID" id="120266633"/>
<sequence>MSSRGRRKMHMPRVQPLTPLMEGPYLNSESEDDQWKKKKKKKNKKKEMSWVTFRSLVGIRKDKDLLPMRLNLKLMLGVLACPLAPIPLPLQPSYYHFSIKDSPTESTCARYIVHQYLAATGWMRKREKKMKSLYVSGKVKMVGCESVCTMGRNGKMVVEDERNGGSESGCFVLWKMSTAMWLVEMVVEGCKVVAGSDGKVIWRHLPWSGTHLARGPLRPLRRIVQGLDPNTTASMFAKAQCVGEKIVGNDDCFVLKVCTDREAIEERNEASAEVIRHVLYGYFSQKSGLLIYIEDSHLTRVQSPAMETVYWETTFGSSIEDYREVDGVFIAHRGTSTATVFRFGEARDIHSRTKMEETWRIDDVVFDVPGLSCDCFIPPTDVLN</sequence>
<protein>
    <submittedName>
        <fullName evidence="3">Uncharacterized protein LOC120266633</fullName>
    </submittedName>
</protein>